<dbReference type="EMBL" id="CP038267">
    <property type="protein sequence ID" value="QBR93158.1"/>
    <property type="molecule type" value="Genomic_DNA"/>
</dbReference>
<organism evidence="2 3">
    <name type="scientific">Nocardioides euryhalodurans</name>
    <dbReference type="NCBI Taxonomy" id="2518370"/>
    <lineage>
        <taxon>Bacteria</taxon>
        <taxon>Bacillati</taxon>
        <taxon>Actinomycetota</taxon>
        <taxon>Actinomycetes</taxon>
        <taxon>Propionibacteriales</taxon>
        <taxon>Nocardioidaceae</taxon>
        <taxon>Nocardioides</taxon>
    </lineage>
</organism>
<evidence type="ECO:0000313" key="2">
    <source>
        <dbReference type="EMBL" id="QBR93158.1"/>
    </source>
</evidence>
<name>A0A4P7GLX9_9ACTN</name>
<protein>
    <recommendedName>
        <fullName evidence="4">Peptidase C39-like domain-containing protein</fullName>
    </recommendedName>
</protein>
<keyword evidence="3" id="KW-1185">Reference proteome</keyword>
<evidence type="ECO:0008006" key="4">
    <source>
        <dbReference type="Google" id="ProtNLM"/>
    </source>
</evidence>
<sequence>MSRNRLHLPLRPTPGTLVAAAVVALALVVTMATFLPDGRHRDGALTPATEQEYAATSGAPGPGTVDAAARAEIDRVLADSPDGTSARTTLAGQAAQLMRCAEFEGQRYCLGRGWTQAEESEVQARAAASASRRTTATETTGDLSDADFLAQRAALDPAEREAAERAELEAAARSVAKVVLLRHQVLGEPLPAGFLERHPEARATTTAQTTSARQAAARPKLIRDYPRRSTVLLPRRTSEQVRSYWCGPATMQMITWGWSHRQRSQKHWARRLGTTTSGSAISEMVRVVNQDTGWDRDSRAGRYVVLDISDYGYKKWLLLTMRHIEDYRAPMVYHPILLKRFYPYLDDDASGHFQVGRGYDKRGRKPADVGYFEPWNQQRFDPSEPYINRVQWRSAYRSFRANQAHPHQNIGV</sequence>
<feature type="compositionally biased region" description="Low complexity" evidence="1">
    <location>
        <begin position="125"/>
        <end position="140"/>
    </location>
</feature>
<dbReference type="Proteomes" id="UP000294894">
    <property type="component" value="Chromosome"/>
</dbReference>
<gene>
    <name evidence="2" type="ORF">EXE57_13420</name>
</gene>
<evidence type="ECO:0000256" key="1">
    <source>
        <dbReference type="SAM" id="MobiDB-lite"/>
    </source>
</evidence>
<accession>A0A4P7GLX9</accession>
<dbReference type="RefSeq" id="WP_135078299.1">
    <property type="nucleotide sequence ID" value="NZ_CP038267.1"/>
</dbReference>
<feature type="region of interest" description="Disordered" evidence="1">
    <location>
        <begin position="125"/>
        <end position="144"/>
    </location>
</feature>
<proteinExistence type="predicted"/>
<dbReference type="KEGG" id="noy:EXE57_13420"/>
<reference evidence="2 3" key="1">
    <citation type="submission" date="2019-03" db="EMBL/GenBank/DDBJ databases">
        <title>Three New Species of Nocardioides, Nocardioides euryhalodurans sp. nov., Nocardioides seonyuensis sp. nov. and Nocardioides eburneoflavus sp. nov., Iolated from Soil.</title>
        <authorList>
            <person name="Roh S.G."/>
            <person name="Lee C."/>
            <person name="Kim M.-K."/>
            <person name="Kim S.B."/>
        </authorList>
    </citation>
    <scope>NUCLEOTIDE SEQUENCE [LARGE SCALE GENOMIC DNA]</scope>
    <source>
        <strain evidence="2 3">MMS17-SY117</strain>
    </source>
</reference>
<evidence type="ECO:0000313" key="3">
    <source>
        <dbReference type="Proteomes" id="UP000294894"/>
    </source>
</evidence>
<dbReference type="OrthoDB" id="3385524at2"/>
<dbReference type="AlphaFoldDB" id="A0A4P7GLX9"/>